<comment type="similarity">
    <text evidence="2">Belongs to the shroom family.</text>
</comment>
<dbReference type="Gene3D" id="6.10.250.3120">
    <property type="match status" value="1"/>
</dbReference>
<evidence type="ECO:0000256" key="6">
    <source>
        <dbReference type="SAM" id="MobiDB-lite"/>
    </source>
</evidence>
<comment type="caution">
    <text evidence="8">The sequence shown here is derived from an EMBL/GenBank/DDBJ whole genome shotgun (WGS) entry which is preliminary data.</text>
</comment>
<evidence type="ECO:0000256" key="1">
    <source>
        <dbReference type="ARBA" id="ARBA00004245"/>
    </source>
</evidence>
<dbReference type="AlphaFoldDB" id="A0AAV8ZS54"/>
<feature type="region of interest" description="Disordered" evidence="6">
    <location>
        <begin position="143"/>
        <end position="225"/>
    </location>
</feature>
<feature type="compositionally biased region" description="Basic and acidic residues" evidence="6">
    <location>
        <begin position="28"/>
        <end position="45"/>
    </location>
</feature>
<accession>A0AAV8ZS54</accession>
<dbReference type="EMBL" id="JANEYF010000485">
    <property type="protein sequence ID" value="KAJ8969672.1"/>
    <property type="molecule type" value="Genomic_DNA"/>
</dbReference>
<dbReference type="GO" id="GO:0051015">
    <property type="term" value="F:actin filament binding"/>
    <property type="evidence" value="ECO:0007669"/>
    <property type="project" value="InterPro"/>
</dbReference>
<dbReference type="PANTHER" id="PTHR15012:SF32">
    <property type="entry name" value="PROTEIN SHROOM"/>
    <property type="match status" value="1"/>
</dbReference>
<evidence type="ECO:0000313" key="9">
    <source>
        <dbReference type="Proteomes" id="UP001162156"/>
    </source>
</evidence>
<keyword evidence="3" id="KW-0963">Cytoplasm</keyword>
<proteinExistence type="inferred from homology"/>
<evidence type="ECO:0000313" key="8">
    <source>
        <dbReference type="EMBL" id="KAJ8969672.1"/>
    </source>
</evidence>
<feature type="compositionally biased region" description="Polar residues" evidence="6">
    <location>
        <begin position="14"/>
        <end position="23"/>
    </location>
</feature>
<evidence type="ECO:0000256" key="3">
    <source>
        <dbReference type="ARBA" id="ARBA00022490"/>
    </source>
</evidence>
<feature type="region of interest" description="Disordered" evidence="6">
    <location>
        <begin position="322"/>
        <end position="356"/>
    </location>
</feature>
<name>A0AAV8ZS54_9CUCU</name>
<dbReference type="GO" id="GO:0043296">
    <property type="term" value="C:apical junction complex"/>
    <property type="evidence" value="ECO:0007669"/>
    <property type="project" value="TreeGrafter"/>
</dbReference>
<feature type="region of interest" description="Disordered" evidence="6">
    <location>
        <begin position="68"/>
        <end position="104"/>
    </location>
</feature>
<feature type="compositionally biased region" description="Low complexity" evidence="6">
    <location>
        <begin position="94"/>
        <end position="104"/>
    </location>
</feature>
<dbReference type="GO" id="GO:0000902">
    <property type="term" value="P:cell morphogenesis"/>
    <property type="evidence" value="ECO:0007669"/>
    <property type="project" value="TreeGrafter"/>
</dbReference>
<protein>
    <recommendedName>
        <fullName evidence="7">ASD2 domain-containing protein</fullName>
    </recommendedName>
</protein>
<comment type="subcellular location">
    <subcellularLocation>
        <location evidence="1">Cytoplasm</location>
        <location evidence="1">Cytoskeleton</location>
    </subcellularLocation>
</comment>
<feature type="compositionally biased region" description="Low complexity" evidence="6">
    <location>
        <begin position="200"/>
        <end position="215"/>
    </location>
</feature>
<evidence type="ECO:0000259" key="7">
    <source>
        <dbReference type="PROSITE" id="PS51307"/>
    </source>
</evidence>
<sequence>MSPNGHALSPEVINESQRNNNNIMRRASMNEKQKKEKCDEKEDLKPNLALPDVLPVNVKFLGPRSQQYNRPTHLEFSPMQSPPSSPPKSPPRGSPFTPLRTTNLSSTTLVSTTINSSIIRTSSVTSTPIVTTVSSSVVRSSPITSATNSRFSPNIATSTPNTRTSPASHTPPTLFTRISPSSMSSITDTKTSVGTPPHTPLHISPLTSPISSTPPDISPPPSPKKIDNYPKVIEGLQFIQRTEVVLRVNTSTTDAASQTEKEELPPTPLPTRKKLQEEIECEKLAEDFIDHLPTSDRLKEILVPAPEHKKPTDYVHGLFRVDVTSRPRPANSPFRSRNNTPSSTPPPTLTSLPPITTTTTAVSKLRYSQDMNKCHIVKDTKDLSQKKEELVCRLDRKLEVLRSEQLVVTDECKINDELGENVETHINRVARPHEVAKFRLHVEEVGKITSLLLGLSGRLARAENALMGMVEDHPERRILEAKRDKLLDQLEEAKKLKECIDRRSISVSNILYKYLNSEEYADYDHFINMKAKLIMDSKEISDKIKLGEEQLLALKETLIVTD</sequence>
<evidence type="ECO:0000256" key="5">
    <source>
        <dbReference type="SAM" id="Coils"/>
    </source>
</evidence>
<feature type="coiled-coil region" evidence="5">
    <location>
        <begin position="476"/>
        <end position="503"/>
    </location>
</feature>
<dbReference type="PANTHER" id="PTHR15012">
    <property type="entry name" value="APICAL PROTEIN/SHROOM-RELATED"/>
    <property type="match status" value="1"/>
</dbReference>
<feature type="compositionally biased region" description="Pro residues" evidence="6">
    <location>
        <begin position="80"/>
        <end position="93"/>
    </location>
</feature>
<keyword evidence="5" id="KW-0175">Coiled coil</keyword>
<organism evidence="8 9">
    <name type="scientific">Rhamnusium bicolor</name>
    <dbReference type="NCBI Taxonomy" id="1586634"/>
    <lineage>
        <taxon>Eukaryota</taxon>
        <taxon>Metazoa</taxon>
        <taxon>Ecdysozoa</taxon>
        <taxon>Arthropoda</taxon>
        <taxon>Hexapoda</taxon>
        <taxon>Insecta</taxon>
        <taxon>Pterygota</taxon>
        <taxon>Neoptera</taxon>
        <taxon>Endopterygota</taxon>
        <taxon>Coleoptera</taxon>
        <taxon>Polyphaga</taxon>
        <taxon>Cucujiformia</taxon>
        <taxon>Chrysomeloidea</taxon>
        <taxon>Cerambycidae</taxon>
        <taxon>Lepturinae</taxon>
        <taxon>Rhagiini</taxon>
        <taxon>Rhamnusium</taxon>
    </lineage>
</organism>
<dbReference type="GO" id="GO:0016324">
    <property type="term" value="C:apical plasma membrane"/>
    <property type="evidence" value="ECO:0007669"/>
    <property type="project" value="TreeGrafter"/>
</dbReference>
<dbReference type="GO" id="GO:0007015">
    <property type="term" value="P:actin filament organization"/>
    <property type="evidence" value="ECO:0007669"/>
    <property type="project" value="TreeGrafter"/>
</dbReference>
<dbReference type="InterPro" id="IPR014799">
    <property type="entry name" value="ASD2_dom"/>
</dbReference>
<feature type="compositionally biased region" description="Polar residues" evidence="6">
    <location>
        <begin position="146"/>
        <end position="194"/>
    </location>
</feature>
<dbReference type="InterPro" id="IPR027685">
    <property type="entry name" value="Shroom_fam"/>
</dbReference>
<dbReference type="Pfam" id="PF08687">
    <property type="entry name" value="ASD2"/>
    <property type="match status" value="1"/>
</dbReference>
<dbReference type="GO" id="GO:0030864">
    <property type="term" value="C:cortical actin cytoskeleton"/>
    <property type="evidence" value="ECO:0007669"/>
    <property type="project" value="TreeGrafter"/>
</dbReference>
<dbReference type="PROSITE" id="PS51307">
    <property type="entry name" value="ASD2"/>
    <property type="match status" value="1"/>
</dbReference>
<keyword evidence="4" id="KW-0206">Cytoskeleton</keyword>
<reference evidence="8" key="1">
    <citation type="journal article" date="2023" name="Insect Mol. Biol.">
        <title>Genome sequencing provides insights into the evolution of gene families encoding plant cell wall-degrading enzymes in longhorned beetles.</title>
        <authorList>
            <person name="Shin N.R."/>
            <person name="Okamura Y."/>
            <person name="Kirsch R."/>
            <person name="Pauchet Y."/>
        </authorList>
    </citation>
    <scope>NUCLEOTIDE SEQUENCE</scope>
    <source>
        <strain evidence="8">RBIC_L_NR</strain>
    </source>
</reference>
<dbReference type="Proteomes" id="UP001162156">
    <property type="component" value="Unassembled WGS sequence"/>
</dbReference>
<feature type="region of interest" description="Disordered" evidence="6">
    <location>
        <begin position="1"/>
        <end position="46"/>
    </location>
</feature>
<gene>
    <name evidence="8" type="ORF">NQ314_001643</name>
</gene>
<dbReference type="GO" id="GO:0005912">
    <property type="term" value="C:adherens junction"/>
    <property type="evidence" value="ECO:0007669"/>
    <property type="project" value="TreeGrafter"/>
</dbReference>
<evidence type="ECO:0000256" key="4">
    <source>
        <dbReference type="ARBA" id="ARBA00023212"/>
    </source>
</evidence>
<feature type="domain" description="ASD2" evidence="7">
    <location>
        <begin position="285"/>
        <end position="559"/>
    </location>
</feature>
<evidence type="ECO:0000256" key="2">
    <source>
        <dbReference type="ARBA" id="ARBA00006469"/>
    </source>
</evidence>
<keyword evidence="9" id="KW-1185">Reference proteome</keyword>